<dbReference type="InterPro" id="IPR051784">
    <property type="entry name" value="Nod_factor_ABC_transporter"/>
</dbReference>
<reference evidence="7" key="2">
    <citation type="submission" date="2022-05" db="EMBL/GenBank/DDBJ databases">
        <authorList>
            <person name="Kim J.-S."/>
            <person name="Lee K."/>
            <person name="Suh M."/>
            <person name="Eom M."/>
            <person name="Kim J.-S."/>
            <person name="Kim D.-S."/>
            <person name="Ko S.-H."/>
            <person name="Shin Y."/>
            <person name="Lee J.-S."/>
        </authorList>
    </citation>
    <scope>NUCLEOTIDE SEQUENCE</scope>
    <source>
        <strain evidence="7">N237</strain>
    </source>
</reference>
<evidence type="ECO:0000256" key="4">
    <source>
        <dbReference type="ARBA" id="ARBA00023136"/>
    </source>
</evidence>
<feature type="domain" description="ABC-2 type transporter transmembrane" evidence="6">
    <location>
        <begin position="50"/>
        <end position="230"/>
    </location>
</feature>
<evidence type="ECO:0000256" key="3">
    <source>
        <dbReference type="ARBA" id="ARBA00022989"/>
    </source>
</evidence>
<dbReference type="PANTHER" id="PTHR43229:SF2">
    <property type="entry name" value="NODULATION PROTEIN J"/>
    <property type="match status" value="1"/>
</dbReference>
<organism evidence="7 8">
    <name type="scientific">Jatrophihabitans telluris</name>
    <dbReference type="NCBI Taxonomy" id="2038343"/>
    <lineage>
        <taxon>Bacteria</taxon>
        <taxon>Bacillati</taxon>
        <taxon>Actinomycetota</taxon>
        <taxon>Actinomycetes</taxon>
        <taxon>Jatrophihabitantales</taxon>
        <taxon>Jatrophihabitantaceae</taxon>
        <taxon>Jatrophihabitans</taxon>
    </lineage>
</organism>
<sequence>MNTTYLRLELLRVLRNRQSFIFSLIFPVLMLLIFGAPNRHDDNFGGSGINGATYYMIGMLTFGSVGAVIAGGMRIAVDRAIGWNRQLRLSPLTPRAYLTAKVLVGYVTAGMTIAVLYLVGASLGARMSAVHWLETTALVLIGLVPFAAIGIWAGHTFKEEAMGPLMGGAMSLFAIVGGSWFPVSGIIGTIGSWTPSYWIVQAGHLGVGGTMWPVKGWVVILAWTLAFSGLATRAYAEDTKRG</sequence>
<evidence type="ECO:0000313" key="7">
    <source>
        <dbReference type="EMBL" id="UQX88928.1"/>
    </source>
</evidence>
<keyword evidence="8" id="KW-1185">Reference proteome</keyword>
<feature type="transmembrane region" description="Helical" evidence="5">
    <location>
        <begin position="214"/>
        <end position="236"/>
    </location>
</feature>
<dbReference type="InterPro" id="IPR013525">
    <property type="entry name" value="ABC2_TM"/>
</dbReference>
<gene>
    <name evidence="7" type="ORF">M6D93_02760</name>
</gene>
<reference evidence="7" key="1">
    <citation type="journal article" date="2018" name="Int. J. Syst. Evol. Microbiol.">
        <title>Jatrophihabitans telluris sp. nov., isolated from sediment soil of lava forest wetlands and the emended description of the genus Jatrophihabitans.</title>
        <authorList>
            <person name="Lee K.C."/>
            <person name="Suh M.K."/>
            <person name="Eom M.K."/>
            <person name="Kim K.K."/>
            <person name="Kim J.S."/>
            <person name="Kim D.S."/>
            <person name="Ko S.H."/>
            <person name="Shin Y.K."/>
            <person name="Lee J.S."/>
        </authorList>
    </citation>
    <scope>NUCLEOTIDE SEQUENCE</scope>
    <source>
        <strain evidence="7">N237</strain>
    </source>
</reference>
<dbReference type="RefSeq" id="WP_249772802.1">
    <property type="nucleotide sequence ID" value="NZ_CP097332.1"/>
</dbReference>
<dbReference type="PANTHER" id="PTHR43229">
    <property type="entry name" value="NODULATION PROTEIN J"/>
    <property type="match status" value="1"/>
</dbReference>
<feature type="transmembrane region" description="Helical" evidence="5">
    <location>
        <begin position="56"/>
        <end position="77"/>
    </location>
</feature>
<accession>A0ABY4QZJ1</accession>
<protein>
    <submittedName>
        <fullName evidence="7">ABC transporter permease</fullName>
    </submittedName>
</protein>
<dbReference type="EMBL" id="CP097332">
    <property type="protein sequence ID" value="UQX88928.1"/>
    <property type="molecule type" value="Genomic_DNA"/>
</dbReference>
<keyword evidence="3 5" id="KW-1133">Transmembrane helix</keyword>
<feature type="transmembrane region" description="Helical" evidence="5">
    <location>
        <begin position="20"/>
        <end position="36"/>
    </location>
</feature>
<comment type="subcellular location">
    <subcellularLocation>
        <location evidence="1">Membrane</location>
        <topology evidence="1">Multi-pass membrane protein</topology>
    </subcellularLocation>
</comment>
<name>A0ABY4QZJ1_9ACTN</name>
<evidence type="ECO:0000256" key="2">
    <source>
        <dbReference type="ARBA" id="ARBA00022692"/>
    </source>
</evidence>
<feature type="transmembrane region" description="Helical" evidence="5">
    <location>
        <begin position="132"/>
        <end position="153"/>
    </location>
</feature>
<feature type="transmembrane region" description="Helical" evidence="5">
    <location>
        <begin position="165"/>
        <end position="194"/>
    </location>
</feature>
<evidence type="ECO:0000259" key="6">
    <source>
        <dbReference type="Pfam" id="PF12698"/>
    </source>
</evidence>
<keyword evidence="2 5" id="KW-0812">Transmembrane</keyword>
<evidence type="ECO:0000313" key="8">
    <source>
        <dbReference type="Proteomes" id="UP001056336"/>
    </source>
</evidence>
<evidence type="ECO:0000256" key="5">
    <source>
        <dbReference type="SAM" id="Phobius"/>
    </source>
</evidence>
<dbReference type="Proteomes" id="UP001056336">
    <property type="component" value="Chromosome"/>
</dbReference>
<proteinExistence type="predicted"/>
<feature type="transmembrane region" description="Helical" evidence="5">
    <location>
        <begin position="98"/>
        <end position="120"/>
    </location>
</feature>
<keyword evidence="4 5" id="KW-0472">Membrane</keyword>
<dbReference type="Pfam" id="PF12698">
    <property type="entry name" value="ABC2_membrane_3"/>
    <property type="match status" value="1"/>
</dbReference>
<evidence type="ECO:0000256" key="1">
    <source>
        <dbReference type="ARBA" id="ARBA00004141"/>
    </source>
</evidence>